<proteinExistence type="inferred from homology"/>
<dbReference type="Gene3D" id="3.20.20.300">
    <property type="entry name" value="Glycoside hydrolase, family 3, N-terminal domain"/>
    <property type="match status" value="1"/>
</dbReference>
<evidence type="ECO:0000256" key="2">
    <source>
        <dbReference type="ARBA" id="ARBA00005336"/>
    </source>
</evidence>
<dbReference type="InterPro" id="IPR001764">
    <property type="entry name" value="Glyco_hydro_3_N"/>
</dbReference>
<dbReference type="SUPFAM" id="SSF51445">
    <property type="entry name" value="(Trans)glycosidases"/>
    <property type="match status" value="1"/>
</dbReference>
<keyword evidence="10" id="KW-1185">Reference proteome</keyword>
<sequence>MATLVSCSGPVWTESDFGDYRLVNNSDVVTLGYSPDSGVEILTDDRYGFKDLNQNGTLDPYEDWRLPAEERARDLATRMSIEQIAGLMLYSGHQAIPAGSGGFGGPSTYDGKAYPESGAEPWELTDQQKTFLTEDNLRHVLITSVESPEVAARWNNAMQALTEGLGLGIPSNTSSDPRHGSDSYAEYNAGAGGDISMWPGALGIAATFDPELMRRFGEIASQEYRALGITTALSPQIDLASEPRWSRFDGTMGEDPQLAADMARAYVDGFQYSESSQVVEDGWGYQSVNAMVKHWPGGGAQEGGRDAHYAFGSYAVFPGDNLEDHLKPFVDGAFDLEGETGSASAVMPYYTISLNQDTVYNENVGNAYSKYIITDLLRERYNFDGVVCTDWLVTADAQGIDIFSGKPWGVEDLSVAERHYKAIKAGVDQFGGNNEMGPVLEAYEMGVEEFGEERMRDRFEQSAVRLLKNIFRTGLFENPYVDVEHTAKTVGSPEFMKEGYRAQLRSVVMLKNESGALPLEEKLKVFIPRRFIPAGTDWFGNTIEERWEDPISHDIVGEYYEVVETAKEADFALVPIESPDGGDGYSSEDAEEGGNGYVPVSLQYEDYTATHAREQSISGGSVFEDFTNRSYKGKTVSTRNSYDLQMVRETREQMGEKPVIVTIKVANPPVLDELEPEASAILVHSGVQSQALMEIISGSYEPSGLLPFQMPANMQTVEEQYEDVPHDMEAFIDGAGNAYDFGFGLDWEGVIQDERVERYVSR</sequence>
<dbReference type="InterPro" id="IPR036962">
    <property type="entry name" value="Glyco_hydro_3_N_sf"/>
</dbReference>
<comment type="similarity">
    <text evidence="2">Belongs to the glycosyl hydrolase 3 family.</text>
</comment>
<dbReference type="InterPro" id="IPR036881">
    <property type="entry name" value="Glyco_hydro_3_C_sf"/>
</dbReference>
<comment type="catalytic activity">
    <reaction evidence="1">
        <text>Hydrolysis of terminal, non-reducing beta-D-glucosyl residues with release of beta-D-glucose.</text>
        <dbReference type="EC" id="3.2.1.21"/>
    </reaction>
</comment>
<dbReference type="SUPFAM" id="SSF52279">
    <property type="entry name" value="Beta-D-glucan exohydrolase, C-terminal domain"/>
    <property type="match status" value="1"/>
</dbReference>
<protein>
    <recommendedName>
        <fullName evidence="3">beta-glucosidase</fullName>
        <ecNumber evidence="3">3.2.1.21</ecNumber>
    </recommendedName>
</protein>
<gene>
    <name evidence="9" type="ORF">G3570_12120</name>
</gene>
<evidence type="ECO:0000256" key="4">
    <source>
        <dbReference type="ARBA" id="ARBA00022729"/>
    </source>
</evidence>
<name>A0A6M1T5X6_9BACT</name>
<dbReference type="Proteomes" id="UP000473278">
    <property type="component" value="Unassembled WGS sequence"/>
</dbReference>
<dbReference type="GO" id="GO:0009251">
    <property type="term" value="P:glucan catabolic process"/>
    <property type="evidence" value="ECO:0007669"/>
    <property type="project" value="TreeGrafter"/>
</dbReference>
<evidence type="ECO:0000259" key="8">
    <source>
        <dbReference type="Pfam" id="PF01915"/>
    </source>
</evidence>
<dbReference type="InterPro" id="IPR051915">
    <property type="entry name" value="Cellulose_Degrad_GH3"/>
</dbReference>
<evidence type="ECO:0000256" key="6">
    <source>
        <dbReference type="ARBA" id="ARBA00023295"/>
    </source>
</evidence>
<dbReference type="Gene3D" id="3.40.50.1700">
    <property type="entry name" value="Glycoside hydrolase family 3 C-terminal domain"/>
    <property type="match status" value="1"/>
</dbReference>
<dbReference type="RefSeq" id="WP_165143700.1">
    <property type="nucleotide sequence ID" value="NZ_JAALLT010000004.1"/>
</dbReference>
<dbReference type="GO" id="GO:0008422">
    <property type="term" value="F:beta-glucosidase activity"/>
    <property type="evidence" value="ECO:0007669"/>
    <property type="project" value="UniProtKB-EC"/>
</dbReference>
<evidence type="ECO:0000313" key="9">
    <source>
        <dbReference type="EMBL" id="NGP77385.1"/>
    </source>
</evidence>
<dbReference type="Pfam" id="PF00933">
    <property type="entry name" value="Glyco_hydro_3"/>
    <property type="match status" value="1"/>
</dbReference>
<feature type="domain" description="Glycoside hydrolase family 3 N-terminal" evidence="7">
    <location>
        <begin position="126"/>
        <end position="430"/>
    </location>
</feature>
<reference evidence="9 10" key="1">
    <citation type="submission" date="2020-02" db="EMBL/GenBank/DDBJ databases">
        <title>Balneolaceae bacterium YR4-1, complete genome.</title>
        <authorList>
            <person name="Li Y."/>
            <person name="Wu S."/>
        </authorList>
    </citation>
    <scope>NUCLEOTIDE SEQUENCE [LARGE SCALE GENOMIC DNA]</scope>
    <source>
        <strain evidence="9 10">YR4-1</strain>
    </source>
</reference>
<keyword evidence="5 9" id="KW-0378">Hydrolase</keyword>
<evidence type="ECO:0000256" key="1">
    <source>
        <dbReference type="ARBA" id="ARBA00000448"/>
    </source>
</evidence>
<dbReference type="EC" id="3.2.1.21" evidence="3"/>
<dbReference type="PRINTS" id="PR00133">
    <property type="entry name" value="GLHYDRLASE3"/>
</dbReference>
<evidence type="ECO:0000256" key="5">
    <source>
        <dbReference type="ARBA" id="ARBA00022801"/>
    </source>
</evidence>
<dbReference type="AlphaFoldDB" id="A0A6M1T5X6"/>
<evidence type="ECO:0000313" key="10">
    <source>
        <dbReference type="Proteomes" id="UP000473278"/>
    </source>
</evidence>
<accession>A0A6M1T5X6</accession>
<keyword evidence="6" id="KW-0326">Glycosidase</keyword>
<dbReference type="EMBL" id="JAALLT010000004">
    <property type="protein sequence ID" value="NGP77385.1"/>
    <property type="molecule type" value="Genomic_DNA"/>
</dbReference>
<dbReference type="InterPro" id="IPR017853">
    <property type="entry name" value="GH"/>
</dbReference>
<comment type="caution">
    <text evidence="9">The sequence shown here is derived from an EMBL/GenBank/DDBJ whole genome shotgun (WGS) entry which is preliminary data.</text>
</comment>
<dbReference type="Pfam" id="PF01915">
    <property type="entry name" value="Glyco_hydro_3_C"/>
    <property type="match status" value="1"/>
</dbReference>
<keyword evidence="4" id="KW-0732">Signal</keyword>
<evidence type="ECO:0000256" key="3">
    <source>
        <dbReference type="ARBA" id="ARBA00012744"/>
    </source>
</evidence>
<dbReference type="InterPro" id="IPR002772">
    <property type="entry name" value="Glyco_hydro_3_C"/>
</dbReference>
<evidence type="ECO:0000259" key="7">
    <source>
        <dbReference type="Pfam" id="PF00933"/>
    </source>
</evidence>
<dbReference type="PANTHER" id="PTHR30620">
    <property type="entry name" value="PERIPLASMIC BETA-GLUCOSIDASE-RELATED"/>
    <property type="match status" value="1"/>
</dbReference>
<organism evidence="9 10">
    <name type="scientific">Halalkalibaculum roseum</name>
    <dbReference type="NCBI Taxonomy" id="2709311"/>
    <lineage>
        <taxon>Bacteria</taxon>
        <taxon>Pseudomonadati</taxon>
        <taxon>Balneolota</taxon>
        <taxon>Balneolia</taxon>
        <taxon>Balneolales</taxon>
        <taxon>Balneolaceae</taxon>
        <taxon>Halalkalibaculum</taxon>
    </lineage>
</organism>
<feature type="domain" description="Glycoside hydrolase family 3 C-terminal" evidence="8">
    <location>
        <begin position="507"/>
        <end position="747"/>
    </location>
</feature>
<dbReference type="PANTHER" id="PTHR30620:SF16">
    <property type="entry name" value="LYSOSOMAL BETA GLUCOSIDASE"/>
    <property type="match status" value="1"/>
</dbReference>